<evidence type="ECO:0000256" key="1">
    <source>
        <dbReference type="ARBA" id="ARBA00010337"/>
    </source>
</evidence>
<feature type="domain" description="Gamma tubulin complex component C-terminal" evidence="6">
    <location>
        <begin position="1"/>
        <end position="331"/>
    </location>
</feature>
<name>A0A0G2GHR2_9PEZI</name>
<dbReference type="GO" id="GO:0043015">
    <property type="term" value="F:gamma-tubulin binding"/>
    <property type="evidence" value="ECO:0007669"/>
    <property type="project" value="InterPro"/>
</dbReference>
<keyword evidence="4 5" id="KW-0206">Cytoskeleton</keyword>
<dbReference type="GO" id="GO:0000278">
    <property type="term" value="P:mitotic cell cycle"/>
    <property type="evidence" value="ECO:0007669"/>
    <property type="project" value="TreeGrafter"/>
</dbReference>
<evidence type="ECO:0000259" key="6">
    <source>
        <dbReference type="Pfam" id="PF04130"/>
    </source>
</evidence>
<dbReference type="Proteomes" id="UP000034182">
    <property type="component" value="Unassembled WGS sequence"/>
</dbReference>
<dbReference type="EMBL" id="LAQI01000070">
    <property type="protein sequence ID" value="KKY23123.1"/>
    <property type="molecule type" value="Genomic_DNA"/>
</dbReference>
<dbReference type="PANTHER" id="PTHR19302:SF70">
    <property type="entry name" value="GAMMA-TUBULIN COMPLEX COMPONENT 6"/>
    <property type="match status" value="1"/>
</dbReference>
<dbReference type="AlphaFoldDB" id="A0A0G2GHR2"/>
<dbReference type="GO" id="GO:0051225">
    <property type="term" value="P:spindle assembly"/>
    <property type="evidence" value="ECO:0007669"/>
    <property type="project" value="TreeGrafter"/>
</dbReference>
<reference evidence="7 8" key="1">
    <citation type="submission" date="2015-03" db="EMBL/GenBank/DDBJ databases">
        <authorList>
            <person name="Morales-Cruz A."/>
            <person name="Amrine K.C."/>
            <person name="Cantu D."/>
        </authorList>
    </citation>
    <scope>NUCLEOTIDE SEQUENCE [LARGE SCALE GENOMIC DNA]</scope>
    <source>
        <strain evidence="7">DS831</strain>
    </source>
</reference>
<keyword evidence="3 5" id="KW-0493">Microtubule</keyword>
<dbReference type="GO" id="GO:0000930">
    <property type="term" value="C:gamma-tubulin complex"/>
    <property type="evidence" value="ECO:0007669"/>
    <property type="project" value="UniProtKB-ARBA"/>
</dbReference>
<evidence type="ECO:0000256" key="3">
    <source>
        <dbReference type="ARBA" id="ARBA00022701"/>
    </source>
</evidence>
<dbReference type="GO" id="GO:0031122">
    <property type="term" value="P:cytoplasmic microtubule organization"/>
    <property type="evidence" value="ECO:0007669"/>
    <property type="project" value="TreeGrafter"/>
</dbReference>
<evidence type="ECO:0000313" key="8">
    <source>
        <dbReference type="Proteomes" id="UP000034182"/>
    </source>
</evidence>
<comment type="caution">
    <text evidence="7">The sequence shown here is derived from an EMBL/GenBank/DDBJ whole genome shotgun (WGS) entry which is preliminary data.</text>
</comment>
<dbReference type="Pfam" id="PF04130">
    <property type="entry name" value="GCP_C_terminal"/>
    <property type="match status" value="1"/>
</dbReference>
<comment type="similarity">
    <text evidence="1 5">Belongs to the TUBGCP family.</text>
</comment>
<dbReference type="InterPro" id="IPR007259">
    <property type="entry name" value="GCP"/>
</dbReference>
<accession>A0A0G2GHR2</accession>
<keyword evidence="2 5" id="KW-0963">Cytoplasm</keyword>
<dbReference type="GO" id="GO:0051321">
    <property type="term" value="P:meiotic cell cycle"/>
    <property type="evidence" value="ECO:0007669"/>
    <property type="project" value="TreeGrafter"/>
</dbReference>
<proteinExistence type="inferred from homology"/>
<comment type="subcellular location">
    <subcellularLocation>
        <location evidence="5">Cytoplasm</location>
        <location evidence="5">Cytoskeleton</location>
        <location evidence="5">Microtubule organizing center</location>
    </subcellularLocation>
</comment>
<gene>
    <name evidence="7" type="ORF">UCDDS831_g03248</name>
</gene>
<dbReference type="InterPro" id="IPR040457">
    <property type="entry name" value="GCP_C"/>
</dbReference>
<dbReference type="GO" id="GO:0051011">
    <property type="term" value="F:microtubule minus-end binding"/>
    <property type="evidence" value="ECO:0007669"/>
    <property type="project" value="TreeGrafter"/>
</dbReference>
<evidence type="ECO:0000256" key="5">
    <source>
        <dbReference type="RuleBase" id="RU363050"/>
    </source>
</evidence>
<dbReference type="PANTHER" id="PTHR19302">
    <property type="entry name" value="GAMMA TUBULIN COMPLEX PROTEIN"/>
    <property type="match status" value="1"/>
</dbReference>
<dbReference type="InterPro" id="IPR042241">
    <property type="entry name" value="GCP_C_sf"/>
</dbReference>
<evidence type="ECO:0000256" key="4">
    <source>
        <dbReference type="ARBA" id="ARBA00023212"/>
    </source>
</evidence>
<dbReference type="GO" id="GO:0000922">
    <property type="term" value="C:spindle pole"/>
    <property type="evidence" value="ECO:0007669"/>
    <property type="project" value="InterPro"/>
</dbReference>
<reference evidence="7 8" key="2">
    <citation type="submission" date="2015-05" db="EMBL/GenBank/DDBJ databases">
        <title>Distinctive expansion of gene families associated with plant cell wall degradation and secondary metabolism in the genomes of grapevine trunk pathogens.</title>
        <authorList>
            <person name="Lawrence D.P."/>
            <person name="Travadon R."/>
            <person name="Rolshausen P.E."/>
            <person name="Baumgartner K."/>
        </authorList>
    </citation>
    <scope>NUCLEOTIDE SEQUENCE [LARGE SCALE GENOMIC DNA]</scope>
    <source>
        <strain evidence="7">DS831</strain>
    </source>
</reference>
<dbReference type="GO" id="GO:0007020">
    <property type="term" value="P:microtubule nucleation"/>
    <property type="evidence" value="ECO:0007669"/>
    <property type="project" value="InterPro"/>
</dbReference>
<evidence type="ECO:0000313" key="7">
    <source>
        <dbReference type="EMBL" id="KKY23123.1"/>
    </source>
</evidence>
<dbReference type="GO" id="GO:0005816">
    <property type="term" value="C:spindle pole body"/>
    <property type="evidence" value="ECO:0007669"/>
    <property type="project" value="UniProtKB-ARBA"/>
</dbReference>
<protein>
    <recommendedName>
        <fullName evidence="5">Spindle pole body component</fullName>
    </recommendedName>
</protein>
<evidence type="ECO:0000256" key="2">
    <source>
        <dbReference type="ARBA" id="ARBA00022490"/>
    </source>
</evidence>
<organism evidence="7 8">
    <name type="scientific">Diplodia seriata</name>
    <dbReference type="NCBI Taxonomy" id="420778"/>
    <lineage>
        <taxon>Eukaryota</taxon>
        <taxon>Fungi</taxon>
        <taxon>Dikarya</taxon>
        <taxon>Ascomycota</taxon>
        <taxon>Pezizomycotina</taxon>
        <taxon>Dothideomycetes</taxon>
        <taxon>Dothideomycetes incertae sedis</taxon>
        <taxon>Botryosphaeriales</taxon>
        <taxon>Botryosphaeriaceae</taxon>
        <taxon>Diplodia</taxon>
    </lineage>
</organism>
<dbReference type="Gene3D" id="1.20.120.1900">
    <property type="entry name" value="Gamma-tubulin complex, C-terminal domain"/>
    <property type="match status" value="1"/>
</dbReference>
<dbReference type="GO" id="GO:0005874">
    <property type="term" value="C:microtubule"/>
    <property type="evidence" value="ECO:0007669"/>
    <property type="project" value="UniProtKB-KW"/>
</dbReference>
<sequence>MGILSESYHSSRLYRSARKHASYKQQDKRLRETPDLPGNLSFSIRILSNDEIEKCMDPNSLGALDFLRLQYSPPPPLNLVMTTSALDKYDRCFRLLLRIVRMLFVVNHQLPRDGGIPGVWESKSFRNEAHHFVSAVSAYFFDSGIGETWQAFEAGLDGLERRMRAEDDDGDAGDGDSSFGRLVTEGLESVRAAHEECLDRVMFALLLRRRQQAVMRLLEEIFETILAFAKRASAYGSGGAAAGRGYGEQLTAVPAEEAHEVREMYMLFRSKVNVFMTVCRGLTGKRGSRRAAGGAGPGVGLLLGGDGRDVVVEEDNTIDRLLLKLEMNGYYGAPVATDLGA</sequence>